<dbReference type="EMBL" id="AWWV01012223">
    <property type="protein sequence ID" value="OMO68234.1"/>
    <property type="molecule type" value="Genomic_DNA"/>
</dbReference>
<protein>
    <submittedName>
        <fullName evidence="2">Uncharacterized protein</fullName>
    </submittedName>
</protein>
<sequence>MAAFLNNKRRHSGGVLLIQMPWLYIFSGVGYEKTQG</sequence>
<keyword evidence="1" id="KW-0472">Membrane</keyword>
<accession>A0A1R3HD11</accession>
<evidence type="ECO:0000313" key="2">
    <source>
        <dbReference type="EMBL" id="OMO68234.1"/>
    </source>
</evidence>
<proteinExistence type="predicted"/>
<keyword evidence="1" id="KW-0812">Transmembrane</keyword>
<evidence type="ECO:0000256" key="1">
    <source>
        <dbReference type="SAM" id="Phobius"/>
    </source>
</evidence>
<dbReference type="Gramene" id="OMO68234">
    <property type="protein sequence ID" value="OMO68234"/>
    <property type="gene ID" value="CCACVL1_20020"/>
</dbReference>
<dbReference type="AlphaFoldDB" id="A0A1R3HD11"/>
<comment type="caution">
    <text evidence="2">The sequence shown here is derived from an EMBL/GenBank/DDBJ whole genome shotgun (WGS) entry which is preliminary data.</text>
</comment>
<gene>
    <name evidence="2" type="ORF">CCACVL1_20020</name>
</gene>
<organism evidence="2 3">
    <name type="scientific">Corchorus capsularis</name>
    <name type="common">Jute</name>
    <dbReference type="NCBI Taxonomy" id="210143"/>
    <lineage>
        <taxon>Eukaryota</taxon>
        <taxon>Viridiplantae</taxon>
        <taxon>Streptophyta</taxon>
        <taxon>Embryophyta</taxon>
        <taxon>Tracheophyta</taxon>
        <taxon>Spermatophyta</taxon>
        <taxon>Magnoliopsida</taxon>
        <taxon>eudicotyledons</taxon>
        <taxon>Gunneridae</taxon>
        <taxon>Pentapetalae</taxon>
        <taxon>rosids</taxon>
        <taxon>malvids</taxon>
        <taxon>Malvales</taxon>
        <taxon>Malvaceae</taxon>
        <taxon>Grewioideae</taxon>
        <taxon>Apeibeae</taxon>
        <taxon>Corchorus</taxon>
    </lineage>
</organism>
<dbReference type="Proteomes" id="UP000188268">
    <property type="component" value="Unassembled WGS sequence"/>
</dbReference>
<evidence type="ECO:0000313" key="3">
    <source>
        <dbReference type="Proteomes" id="UP000188268"/>
    </source>
</evidence>
<keyword evidence="3" id="KW-1185">Reference proteome</keyword>
<feature type="transmembrane region" description="Helical" evidence="1">
    <location>
        <begin position="12"/>
        <end position="31"/>
    </location>
</feature>
<keyword evidence="1" id="KW-1133">Transmembrane helix</keyword>
<reference evidence="2 3" key="1">
    <citation type="submission" date="2013-09" db="EMBL/GenBank/DDBJ databases">
        <title>Corchorus capsularis genome sequencing.</title>
        <authorList>
            <person name="Alam M."/>
            <person name="Haque M.S."/>
            <person name="Islam M.S."/>
            <person name="Emdad E.M."/>
            <person name="Islam M.M."/>
            <person name="Ahmed B."/>
            <person name="Halim A."/>
            <person name="Hossen Q.M.M."/>
            <person name="Hossain M.Z."/>
            <person name="Ahmed R."/>
            <person name="Khan M.M."/>
            <person name="Islam R."/>
            <person name="Rashid M.M."/>
            <person name="Khan S.A."/>
            <person name="Rahman M.S."/>
            <person name="Alam M."/>
        </authorList>
    </citation>
    <scope>NUCLEOTIDE SEQUENCE [LARGE SCALE GENOMIC DNA]</scope>
    <source>
        <strain evidence="3">cv. CVL-1</strain>
        <tissue evidence="2">Whole seedling</tissue>
    </source>
</reference>
<name>A0A1R3HD11_COCAP</name>